<evidence type="ECO:0000256" key="7">
    <source>
        <dbReference type="PROSITE-ProRule" id="PRU01011"/>
    </source>
</evidence>
<dbReference type="GO" id="GO:0005615">
    <property type="term" value="C:extracellular space"/>
    <property type="evidence" value="ECO:0007669"/>
    <property type="project" value="TreeGrafter"/>
</dbReference>
<keyword evidence="2" id="KW-0964">Secreted</keyword>
<comment type="subcellular location">
    <subcellularLocation>
        <location evidence="1">Secreted</location>
    </subcellularLocation>
</comment>
<dbReference type="InterPro" id="IPR018487">
    <property type="entry name" value="Hemopexin-like_repeat"/>
</dbReference>
<dbReference type="PANTHER" id="PTHR22917:SF9">
    <property type="entry name" value="HEMOPEXIN"/>
    <property type="match status" value="1"/>
</dbReference>
<dbReference type="PROSITE" id="PS51642">
    <property type="entry name" value="HEMOPEXIN_2"/>
    <property type="match status" value="4"/>
</dbReference>
<dbReference type="Proteomes" id="UP000555275">
    <property type="component" value="Unassembled WGS sequence"/>
</dbReference>
<evidence type="ECO:0000256" key="2">
    <source>
        <dbReference type="ARBA" id="ARBA00022525"/>
    </source>
</evidence>
<feature type="non-terminal residue" evidence="8">
    <location>
        <position position="1"/>
    </location>
</feature>
<evidence type="ECO:0000256" key="3">
    <source>
        <dbReference type="ARBA" id="ARBA00022729"/>
    </source>
</evidence>
<dbReference type="SMART" id="SM00120">
    <property type="entry name" value="HX"/>
    <property type="match status" value="6"/>
</dbReference>
<evidence type="ECO:0000256" key="4">
    <source>
        <dbReference type="ARBA" id="ARBA00022737"/>
    </source>
</evidence>
<dbReference type="InterPro" id="IPR018486">
    <property type="entry name" value="Hemopexin_CS"/>
</dbReference>
<accession>A0A7L0T448</accession>
<evidence type="ECO:0000313" key="8">
    <source>
        <dbReference type="EMBL" id="NXL49581.1"/>
    </source>
</evidence>
<dbReference type="PANTHER" id="PTHR22917">
    <property type="entry name" value="HEMOPEXIN DOMAIN-CONTAINING PROTEIN"/>
    <property type="match status" value="1"/>
</dbReference>
<gene>
    <name evidence="8" type="primary">Hpx</name>
    <name evidence="8" type="ORF">PODPOD_R07544</name>
</gene>
<dbReference type="InterPro" id="IPR051298">
    <property type="entry name" value="Heme_transport/Cell_adhesion"/>
</dbReference>
<dbReference type="EMBL" id="VXAO01000789">
    <property type="protein sequence ID" value="NXL49581.1"/>
    <property type="molecule type" value="Genomic_DNA"/>
</dbReference>
<feature type="repeat" description="Hemopexin" evidence="7">
    <location>
        <begin position="241"/>
        <end position="288"/>
    </location>
</feature>
<dbReference type="SUPFAM" id="SSF50923">
    <property type="entry name" value="Hemopexin-like domain"/>
    <property type="match status" value="2"/>
</dbReference>
<dbReference type="Pfam" id="PF00045">
    <property type="entry name" value="Hemopexin"/>
    <property type="match status" value="1"/>
</dbReference>
<keyword evidence="9" id="KW-1185">Reference proteome</keyword>
<keyword evidence="5" id="KW-1015">Disulfide bond</keyword>
<dbReference type="OrthoDB" id="8953614at2759"/>
<reference evidence="8 9" key="1">
    <citation type="submission" date="2019-09" db="EMBL/GenBank/DDBJ databases">
        <title>Bird 10,000 Genomes (B10K) Project - Family phase.</title>
        <authorList>
            <person name="Zhang G."/>
        </authorList>
    </citation>
    <scope>NUCLEOTIDE SEQUENCE [LARGE SCALE GENOMIC DNA]</scope>
    <source>
        <strain evidence="8">B10K-DU-009-04</strain>
        <tissue evidence="8">Mixed tissue sample</tissue>
    </source>
</reference>
<keyword evidence="3" id="KW-0732">Signal</keyword>
<comment type="caution">
    <text evidence="8">The sequence shown here is derived from an EMBL/GenBank/DDBJ whole genome shotgun (WGS) entry which is preliminary data.</text>
</comment>
<name>A0A7L0T448_PODPO</name>
<feature type="repeat" description="Hemopexin" evidence="7">
    <location>
        <begin position="84"/>
        <end position="128"/>
    </location>
</feature>
<proteinExistence type="predicted"/>
<feature type="non-terminal residue" evidence="8">
    <location>
        <position position="382"/>
    </location>
</feature>
<dbReference type="InterPro" id="IPR000585">
    <property type="entry name" value="Hemopexin-like_dom"/>
</dbReference>
<dbReference type="Gene3D" id="2.110.10.10">
    <property type="entry name" value="Hemopexin-like domain"/>
    <property type="match status" value="2"/>
</dbReference>
<protein>
    <submittedName>
        <fullName evidence="8">HEMO protein</fullName>
    </submittedName>
</protein>
<sequence length="382" mass="41921">PPPDLAQLCEDEGGFDAATLSENGTMLFFRGGAVGTVGAWDGYTGAQGHRPVGRLQGEQVWAYLGGQLRPGFPRRVGDEFPGVPGGVDAAVECHPEECGGETVLFFKGDTVYSFDLELRVMKPRVWPGLGPCDAALRWLERYYCLRGTRFQRFHPLTGEVPPGYPRDLRDYFIPCPGRGHGQGNDSWGDAGNRCSETPFQALLSDDTGRIYAFRGGLSFRLDSRRDGHHAWTLGQTWPGMEGEVDAAFAWDGRTYLIQGSQVSIFLSEQGHRRVLGYPRALQEELGVPSANAAFTCPSSADLYLITAGNHIRLVDLTQTPRRAGEPVPLPHDHVDGAMCTNDGVFLFHGPSYYQYPSVAQLLGAQQPAPPQRIATHFFHCPQ</sequence>
<evidence type="ECO:0000256" key="1">
    <source>
        <dbReference type="ARBA" id="ARBA00004613"/>
    </source>
</evidence>
<keyword evidence="6" id="KW-0325">Glycoprotein</keyword>
<evidence type="ECO:0000256" key="6">
    <source>
        <dbReference type="ARBA" id="ARBA00023180"/>
    </source>
</evidence>
<dbReference type="InterPro" id="IPR036375">
    <property type="entry name" value="Hemopexin-like_dom_sf"/>
</dbReference>
<feature type="repeat" description="Hemopexin" evidence="7">
    <location>
        <begin position="331"/>
        <end position="380"/>
    </location>
</feature>
<evidence type="ECO:0000313" key="9">
    <source>
        <dbReference type="Proteomes" id="UP000555275"/>
    </source>
</evidence>
<organism evidence="8 9">
    <name type="scientific">Podilymbus podiceps</name>
    <name type="common">Pied-billed grebe</name>
    <dbReference type="NCBI Taxonomy" id="9252"/>
    <lineage>
        <taxon>Eukaryota</taxon>
        <taxon>Metazoa</taxon>
        <taxon>Chordata</taxon>
        <taxon>Craniata</taxon>
        <taxon>Vertebrata</taxon>
        <taxon>Euteleostomi</taxon>
        <taxon>Archelosauria</taxon>
        <taxon>Archosauria</taxon>
        <taxon>Dinosauria</taxon>
        <taxon>Saurischia</taxon>
        <taxon>Theropoda</taxon>
        <taxon>Coelurosauria</taxon>
        <taxon>Aves</taxon>
        <taxon>Neognathae</taxon>
        <taxon>Neoaves</taxon>
        <taxon>Mirandornithes</taxon>
        <taxon>Podicipediformes</taxon>
        <taxon>Podicipedidae</taxon>
        <taxon>Podilymbus</taxon>
    </lineage>
</organism>
<dbReference type="PROSITE" id="PS00024">
    <property type="entry name" value="HEMOPEXIN"/>
    <property type="match status" value="1"/>
</dbReference>
<feature type="repeat" description="Hemopexin" evidence="7">
    <location>
        <begin position="129"/>
        <end position="175"/>
    </location>
</feature>
<keyword evidence="4" id="KW-0677">Repeat</keyword>
<evidence type="ECO:0000256" key="5">
    <source>
        <dbReference type="ARBA" id="ARBA00023157"/>
    </source>
</evidence>
<dbReference type="CDD" id="cd00094">
    <property type="entry name" value="HX"/>
    <property type="match status" value="1"/>
</dbReference>
<dbReference type="AlphaFoldDB" id="A0A7L0T448"/>